<dbReference type="Proteomes" id="UP001431783">
    <property type="component" value="Unassembled WGS sequence"/>
</dbReference>
<comment type="similarity">
    <text evidence="3">Belongs to the SINA (Seven in absentia) family.</text>
</comment>
<feature type="domain" description="SIAH-type" evidence="11">
    <location>
        <begin position="67"/>
        <end position="133"/>
    </location>
</feature>
<dbReference type="GO" id="GO:0010498">
    <property type="term" value="P:proteasomal protein catabolic process"/>
    <property type="evidence" value="ECO:0007669"/>
    <property type="project" value="UniProtKB-ARBA"/>
</dbReference>
<evidence type="ECO:0000313" key="13">
    <source>
        <dbReference type="Proteomes" id="UP001431783"/>
    </source>
</evidence>
<evidence type="ECO:0000256" key="10">
    <source>
        <dbReference type="PROSITE-ProRule" id="PRU00455"/>
    </source>
</evidence>
<evidence type="ECO:0000256" key="9">
    <source>
        <dbReference type="ARBA" id="ARBA00022833"/>
    </source>
</evidence>
<dbReference type="AlphaFoldDB" id="A0AAW1UXB6"/>
<evidence type="ECO:0000256" key="2">
    <source>
        <dbReference type="ARBA" id="ARBA00004906"/>
    </source>
</evidence>
<keyword evidence="6" id="KW-0479">Metal-binding</keyword>
<keyword evidence="8" id="KW-0833">Ubl conjugation pathway</keyword>
<evidence type="ECO:0000256" key="3">
    <source>
        <dbReference type="ARBA" id="ARBA00009119"/>
    </source>
</evidence>
<dbReference type="PANTHER" id="PTHR10315:SF117">
    <property type="entry name" value="RING-TYPE E3 UBIQUITIN TRANSFERASE"/>
    <property type="match status" value="1"/>
</dbReference>
<dbReference type="PANTHER" id="PTHR10315">
    <property type="entry name" value="E3 UBIQUITIN PROTEIN LIGASE SIAH"/>
    <property type="match status" value="1"/>
</dbReference>
<dbReference type="Pfam" id="PF21361">
    <property type="entry name" value="Sina_ZnF"/>
    <property type="match status" value="1"/>
</dbReference>
<evidence type="ECO:0000313" key="12">
    <source>
        <dbReference type="EMBL" id="KAK9887468.1"/>
    </source>
</evidence>
<evidence type="ECO:0000259" key="11">
    <source>
        <dbReference type="PROSITE" id="PS51081"/>
    </source>
</evidence>
<proteinExistence type="inferred from homology"/>
<evidence type="ECO:0000256" key="5">
    <source>
        <dbReference type="ARBA" id="ARBA00022679"/>
    </source>
</evidence>
<dbReference type="FunFam" id="3.30.40.10:FF:000041">
    <property type="entry name" value="E3 ubiquitin-protein ligase SINAT3"/>
    <property type="match status" value="1"/>
</dbReference>
<evidence type="ECO:0000256" key="6">
    <source>
        <dbReference type="ARBA" id="ARBA00022723"/>
    </source>
</evidence>
<organism evidence="12 13">
    <name type="scientific">Henosepilachna vigintioctopunctata</name>
    <dbReference type="NCBI Taxonomy" id="420089"/>
    <lineage>
        <taxon>Eukaryota</taxon>
        <taxon>Metazoa</taxon>
        <taxon>Ecdysozoa</taxon>
        <taxon>Arthropoda</taxon>
        <taxon>Hexapoda</taxon>
        <taxon>Insecta</taxon>
        <taxon>Pterygota</taxon>
        <taxon>Neoptera</taxon>
        <taxon>Endopterygota</taxon>
        <taxon>Coleoptera</taxon>
        <taxon>Polyphaga</taxon>
        <taxon>Cucujiformia</taxon>
        <taxon>Coccinelloidea</taxon>
        <taxon>Coccinellidae</taxon>
        <taxon>Epilachninae</taxon>
        <taxon>Epilachnini</taxon>
        <taxon>Henosepilachna</taxon>
    </lineage>
</organism>
<dbReference type="InterPro" id="IPR052088">
    <property type="entry name" value="E3_ubiquitin-ligase_SINA"/>
</dbReference>
<name>A0AAW1UXB6_9CUCU</name>
<keyword evidence="5" id="KW-0808">Transferase</keyword>
<comment type="pathway">
    <text evidence="2">Protein modification; protein ubiquitination.</text>
</comment>
<evidence type="ECO:0000256" key="1">
    <source>
        <dbReference type="ARBA" id="ARBA00000900"/>
    </source>
</evidence>
<gene>
    <name evidence="12" type="ORF">WA026_022615</name>
</gene>
<reference evidence="12 13" key="1">
    <citation type="submission" date="2023-03" db="EMBL/GenBank/DDBJ databases">
        <title>Genome insight into feeding habits of ladybird beetles.</title>
        <authorList>
            <person name="Li H.-S."/>
            <person name="Huang Y.-H."/>
            <person name="Pang H."/>
        </authorList>
    </citation>
    <scope>NUCLEOTIDE SEQUENCE [LARGE SCALE GENOMIC DNA]</scope>
    <source>
        <strain evidence="12">SYSU_2023b</strain>
        <tissue evidence="12">Whole body</tissue>
    </source>
</reference>
<comment type="catalytic activity">
    <reaction evidence="1">
        <text>S-ubiquitinyl-[E2 ubiquitin-conjugating enzyme]-L-cysteine + [acceptor protein]-L-lysine = [E2 ubiquitin-conjugating enzyme]-L-cysteine + N(6)-ubiquitinyl-[acceptor protein]-L-lysine.</text>
        <dbReference type="EC" id="2.3.2.27"/>
    </reaction>
</comment>
<keyword evidence="13" id="KW-1185">Reference proteome</keyword>
<dbReference type="PROSITE" id="PS51081">
    <property type="entry name" value="ZF_SIAH"/>
    <property type="match status" value="1"/>
</dbReference>
<dbReference type="Gene3D" id="3.30.40.10">
    <property type="entry name" value="Zinc/RING finger domain, C3HC4 (zinc finger)"/>
    <property type="match status" value="1"/>
</dbReference>
<sequence>MNSFKNILINGANKEFLCSNCKSCLSVEPIVCNSIYGNICGRKMCANLAATEGSNSTQVLYESVARYLMFPCAYRNGGCVTELKWGEVKAHEDICYFRKIECPFYNKMSECNEKCEWNGESTEMLSHVNRTHPENEFRNPRLIDDLDEPKLHIFFTSVRGAIVLISLLIDHKKNLFCKIWTTESIRNGLKYQIKFLDETALKSIPTGTLEVEILRRRSLEQNIIENCTTIDLKTMKTLLGSMRYMTIEFILDNCPEEIQGISASPFRQLSGFYNRALKKKCDFCNVELSPPTFTCVNGHIICTWCIVDDLCPICSTVATQNKSFDKLKVLLDEPCSNSGRGCKFIASYLCTRYHERNCEYSGKYCIKCDMPIPVIFTHVEQVHSEDMIGLGKLYKLQWNLSTTSDYFISFDNQIFYFCIQPDDMGGLSYNLISLGMKRVKYRYQFHLMDNKLSGAKIMLSNFCHPEEVVMGDYDINKNFTYATEIHPNVFKQMFPFPNDIEFKLSITKLLPSKLEDEENDVDV</sequence>
<dbReference type="GO" id="GO:0008270">
    <property type="term" value="F:zinc ion binding"/>
    <property type="evidence" value="ECO:0007669"/>
    <property type="project" value="UniProtKB-KW"/>
</dbReference>
<dbReference type="SUPFAM" id="SSF49599">
    <property type="entry name" value="TRAF domain-like"/>
    <property type="match status" value="1"/>
</dbReference>
<evidence type="ECO:0000256" key="7">
    <source>
        <dbReference type="ARBA" id="ARBA00022771"/>
    </source>
</evidence>
<dbReference type="EMBL" id="JARQZJ010000110">
    <property type="protein sequence ID" value="KAK9887468.1"/>
    <property type="molecule type" value="Genomic_DNA"/>
</dbReference>
<dbReference type="GO" id="GO:0061630">
    <property type="term" value="F:ubiquitin protein ligase activity"/>
    <property type="evidence" value="ECO:0007669"/>
    <property type="project" value="UniProtKB-EC"/>
</dbReference>
<accession>A0AAW1UXB6</accession>
<comment type="caution">
    <text evidence="12">The sequence shown here is derived from an EMBL/GenBank/DDBJ whole genome shotgun (WGS) entry which is preliminary data.</text>
</comment>
<keyword evidence="9" id="KW-0862">Zinc</keyword>
<dbReference type="EC" id="2.3.2.27" evidence="4"/>
<evidence type="ECO:0000256" key="8">
    <source>
        <dbReference type="ARBA" id="ARBA00022786"/>
    </source>
</evidence>
<dbReference type="GO" id="GO:0005737">
    <property type="term" value="C:cytoplasm"/>
    <property type="evidence" value="ECO:0007669"/>
    <property type="project" value="TreeGrafter"/>
</dbReference>
<dbReference type="InterPro" id="IPR013010">
    <property type="entry name" value="Znf_SIAH"/>
</dbReference>
<keyword evidence="7 10" id="KW-0863">Zinc-finger</keyword>
<protein>
    <recommendedName>
        <fullName evidence="4">RING-type E3 ubiquitin transferase</fullName>
        <ecNumber evidence="4">2.3.2.27</ecNumber>
    </recommendedName>
</protein>
<dbReference type="InterPro" id="IPR013083">
    <property type="entry name" value="Znf_RING/FYVE/PHD"/>
</dbReference>
<evidence type="ECO:0000256" key="4">
    <source>
        <dbReference type="ARBA" id="ARBA00012483"/>
    </source>
</evidence>